<dbReference type="HOGENOM" id="CLU_031076_2_0_1"/>
<feature type="chain" id="PRO_5003770984" description="Bee-milk protein" evidence="5">
    <location>
        <begin position="20"/>
        <end position="448"/>
    </location>
</feature>
<comment type="similarity">
    <text evidence="2">Belongs to the major royal jelly protein family.</text>
</comment>
<feature type="signal peptide" evidence="5">
    <location>
        <begin position="1"/>
        <end position="19"/>
    </location>
</feature>
<organism evidence="6">
    <name type="scientific">Dendroctonus ponderosae</name>
    <name type="common">Mountain pine beetle</name>
    <dbReference type="NCBI Taxonomy" id="77166"/>
    <lineage>
        <taxon>Eukaryota</taxon>
        <taxon>Metazoa</taxon>
        <taxon>Ecdysozoa</taxon>
        <taxon>Arthropoda</taxon>
        <taxon>Hexapoda</taxon>
        <taxon>Insecta</taxon>
        <taxon>Pterygota</taxon>
        <taxon>Neoptera</taxon>
        <taxon>Endopterygota</taxon>
        <taxon>Coleoptera</taxon>
        <taxon>Polyphaga</taxon>
        <taxon>Cucujiformia</taxon>
        <taxon>Curculionidae</taxon>
        <taxon>Scolytinae</taxon>
        <taxon>Dendroctonus</taxon>
    </lineage>
</organism>
<evidence type="ECO:0000256" key="2">
    <source>
        <dbReference type="ARBA" id="ARBA00009127"/>
    </source>
</evidence>
<evidence type="ECO:0000256" key="4">
    <source>
        <dbReference type="ARBA" id="ARBA00022729"/>
    </source>
</evidence>
<evidence type="ECO:0000256" key="5">
    <source>
        <dbReference type="SAM" id="SignalP"/>
    </source>
</evidence>
<dbReference type="AlphaFoldDB" id="J3JWB7"/>
<evidence type="ECO:0000256" key="1">
    <source>
        <dbReference type="ARBA" id="ARBA00004613"/>
    </source>
</evidence>
<accession>J3JWB7</accession>
<dbReference type="InterPro" id="IPR017996">
    <property type="entry name" value="MRJP/yellow-related"/>
</dbReference>
<dbReference type="GO" id="GO:0005576">
    <property type="term" value="C:extracellular region"/>
    <property type="evidence" value="ECO:0007669"/>
    <property type="project" value="UniProtKB-SubCell"/>
</dbReference>
<sequence length="448" mass="50860">MHLISVVLFTFYAVPFVLSAGLNEEFTWSRISFQWPEDSQLSSRFKQPRHRKTSENAPIFFDGETNAANVARINSSNMPSQLSESMQVPSSIDYQYANNVPMGANVWKDKLFVTIPRRRLGVPSTLNYVPLSSAQKHNVPLIPYPSWNLNRFPDTSGSGENFVSVYRIAIDVCDRMWFVDTGIVETLGNRTTVKPHQIIIINLQTDEVIHRFSLPENVITPATILASVTIDTPKGSCGDAFAYFPDLAGYGLIVYSLRENRAWRVRHNYFYLEPMAGDFNIAGYSFQWNDGIFSVELTDIKSNGYRDLYFHPMAGTHMYKVSTRILRNEALATRTYHDDDFSIVGDRGPRSQTSTADIHKPTGTMFLALVNQNAVGCWNVNKDLKTLSVVAKDDQRMIYPSDVKIVGDKVYVLTNTMPRFLYGQLDYNVTNFRVWTNDVRSAIRGTQC</sequence>
<dbReference type="Gene3D" id="2.120.10.30">
    <property type="entry name" value="TolB, C-terminal domain"/>
    <property type="match status" value="1"/>
</dbReference>
<name>J3JWB7_DENPD</name>
<evidence type="ECO:0000313" key="6">
    <source>
        <dbReference type="EMBL" id="AEE62497.1"/>
    </source>
</evidence>
<reference evidence="6" key="1">
    <citation type="journal article" date="2012" name="Insect Biochem. Mol. Biol.">
        <title>Transcriptome and full-length cDNA resources for the mountain pine beetle, Dendroctonus ponderosae Hopkins, a major insect pest of pine forests.</title>
        <authorList>
            <person name="Keeling C.I."/>
            <person name="Henderson H."/>
            <person name="Li M."/>
            <person name="Yuen M."/>
            <person name="Clark E.L."/>
            <person name="Fraser J.D."/>
            <person name="Huber D.P."/>
            <person name="Liao N.Y."/>
            <person name="Roderick Docking T."/>
            <person name="Birol I."/>
            <person name="Chan S.K."/>
            <person name="Taylor G.A."/>
            <person name="Palmquist D."/>
            <person name="Jones S.J."/>
            <person name="Bohlmann J."/>
        </authorList>
    </citation>
    <scope>NUCLEOTIDE SEQUENCE</scope>
    <source>
        <tissue evidence="6">Midgut and adhering fatbody of emerged adults of both sexes after feeding on lodgepole pine for up to 64 h</tissue>
    </source>
</reference>
<keyword evidence="3" id="KW-0964">Secreted</keyword>
<dbReference type="OrthoDB" id="7776143at2759"/>
<evidence type="ECO:0008006" key="7">
    <source>
        <dbReference type="Google" id="ProtNLM"/>
    </source>
</evidence>
<evidence type="ECO:0000256" key="3">
    <source>
        <dbReference type="ARBA" id="ARBA00022525"/>
    </source>
</evidence>
<dbReference type="InterPro" id="IPR011042">
    <property type="entry name" value="6-blade_b-propeller_TolB-like"/>
</dbReference>
<dbReference type="PANTHER" id="PTHR10009">
    <property type="entry name" value="PROTEIN YELLOW-RELATED"/>
    <property type="match status" value="1"/>
</dbReference>
<dbReference type="PANTHER" id="PTHR10009:SF11">
    <property type="entry name" value="RH54244P"/>
    <property type="match status" value="1"/>
</dbReference>
<comment type="subcellular location">
    <subcellularLocation>
        <location evidence="1">Secreted</location>
    </subcellularLocation>
</comment>
<protein>
    <recommendedName>
        <fullName evidence="7">Bee-milk protein</fullName>
    </recommendedName>
</protein>
<dbReference type="EMBL" id="BT127535">
    <property type="protein sequence ID" value="AEE62497.1"/>
    <property type="molecule type" value="mRNA"/>
</dbReference>
<proteinExistence type="evidence at transcript level"/>
<dbReference type="Pfam" id="PF03022">
    <property type="entry name" value="MRJP"/>
    <property type="match status" value="1"/>
</dbReference>
<keyword evidence="4 5" id="KW-0732">Signal</keyword>